<reference evidence="2 3" key="1">
    <citation type="submission" date="2018-11" db="EMBL/GenBank/DDBJ databases">
        <authorList>
            <person name="Li F."/>
        </authorList>
    </citation>
    <scope>NUCLEOTIDE SEQUENCE [LARGE SCALE GENOMIC DNA]</scope>
    <source>
        <strain evidence="2 3">Gsoil 818</strain>
    </source>
</reference>
<dbReference type="InterPro" id="IPR000835">
    <property type="entry name" value="HTH_MarR-typ"/>
</dbReference>
<evidence type="ECO:0000313" key="2">
    <source>
        <dbReference type="EMBL" id="RNM12753.1"/>
    </source>
</evidence>
<proteinExistence type="predicted"/>
<dbReference type="Pfam" id="PF12802">
    <property type="entry name" value="MarR_2"/>
    <property type="match status" value="1"/>
</dbReference>
<dbReference type="PRINTS" id="PR00598">
    <property type="entry name" value="HTHMARR"/>
</dbReference>
<dbReference type="Gene3D" id="1.10.10.10">
    <property type="entry name" value="Winged helix-like DNA-binding domain superfamily/Winged helix DNA-binding domain"/>
    <property type="match status" value="1"/>
</dbReference>
<sequence length="147" mass="16227">MSDRPDPATSAWQSMRTLVLDLHDRRGAVSEAIGMSYLRAKALRMLLPGPLPMRDLCAALVTDPPYITVIVDDLESRGLVEREVNPADRRSKLVRVTGAGRAVARTADEIQSTPPEALLSLTDAEVRSLDRILRRLVETSGAERQPR</sequence>
<dbReference type="PROSITE" id="PS50995">
    <property type="entry name" value="HTH_MARR_2"/>
    <property type="match status" value="1"/>
</dbReference>
<protein>
    <submittedName>
        <fullName evidence="2">MarR family transcriptional regulator</fullName>
    </submittedName>
</protein>
<keyword evidence="3" id="KW-1185">Reference proteome</keyword>
<accession>A0A3N0GJW9</accession>
<feature type="domain" description="HTH marR-type" evidence="1">
    <location>
        <begin position="1"/>
        <end position="138"/>
    </location>
</feature>
<evidence type="ECO:0000259" key="1">
    <source>
        <dbReference type="PROSITE" id="PS50995"/>
    </source>
</evidence>
<dbReference type="InterPro" id="IPR039422">
    <property type="entry name" value="MarR/SlyA-like"/>
</dbReference>
<dbReference type="GO" id="GO:0003700">
    <property type="term" value="F:DNA-binding transcription factor activity"/>
    <property type="evidence" value="ECO:0007669"/>
    <property type="project" value="InterPro"/>
</dbReference>
<dbReference type="SMART" id="SM00347">
    <property type="entry name" value="HTH_MARR"/>
    <property type="match status" value="1"/>
</dbReference>
<organism evidence="2 3">
    <name type="scientific">Nocardioides pocheonensis</name>
    <dbReference type="NCBI Taxonomy" id="661485"/>
    <lineage>
        <taxon>Bacteria</taxon>
        <taxon>Bacillati</taxon>
        <taxon>Actinomycetota</taxon>
        <taxon>Actinomycetes</taxon>
        <taxon>Propionibacteriales</taxon>
        <taxon>Nocardioidaceae</taxon>
        <taxon>Nocardioides</taxon>
    </lineage>
</organism>
<dbReference type="PANTHER" id="PTHR33164:SF99">
    <property type="entry name" value="MARR FAMILY REGULATORY PROTEIN"/>
    <property type="match status" value="1"/>
</dbReference>
<dbReference type="OrthoDB" id="9815567at2"/>
<comment type="caution">
    <text evidence="2">The sequence shown here is derived from an EMBL/GenBank/DDBJ whole genome shotgun (WGS) entry which is preliminary data.</text>
</comment>
<dbReference type="SUPFAM" id="SSF46785">
    <property type="entry name" value="Winged helix' DNA-binding domain"/>
    <property type="match status" value="1"/>
</dbReference>
<dbReference type="InterPro" id="IPR036388">
    <property type="entry name" value="WH-like_DNA-bd_sf"/>
</dbReference>
<dbReference type="GO" id="GO:0006950">
    <property type="term" value="P:response to stress"/>
    <property type="evidence" value="ECO:0007669"/>
    <property type="project" value="TreeGrafter"/>
</dbReference>
<dbReference type="AlphaFoldDB" id="A0A3N0GJW9"/>
<dbReference type="PANTHER" id="PTHR33164">
    <property type="entry name" value="TRANSCRIPTIONAL REGULATOR, MARR FAMILY"/>
    <property type="match status" value="1"/>
</dbReference>
<dbReference type="Proteomes" id="UP000279994">
    <property type="component" value="Unassembled WGS sequence"/>
</dbReference>
<dbReference type="RefSeq" id="WP_123224516.1">
    <property type="nucleotide sequence ID" value="NZ_RJSF01000044.1"/>
</dbReference>
<gene>
    <name evidence="2" type="ORF">EFL26_19410</name>
</gene>
<evidence type="ECO:0000313" key="3">
    <source>
        <dbReference type="Proteomes" id="UP000279994"/>
    </source>
</evidence>
<name>A0A3N0GJW9_9ACTN</name>
<dbReference type="EMBL" id="RJSF01000044">
    <property type="protein sequence ID" value="RNM12753.1"/>
    <property type="molecule type" value="Genomic_DNA"/>
</dbReference>
<dbReference type="InterPro" id="IPR036390">
    <property type="entry name" value="WH_DNA-bd_sf"/>
</dbReference>